<feature type="region of interest" description="Disordered" evidence="1">
    <location>
        <begin position="1"/>
        <end position="22"/>
    </location>
</feature>
<dbReference type="AlphaFoldDB" id="A0A6M5YQR5"/>
<evidence type="ECO:0000256" key="1">
    <source>
        <dbReference type="SAM" id="MobiDB-lite"/>
    </source>
</evidence>
<sequence length="180" mass="19907">MADQPEYSPHHRADVQVSQDGDTVTLKAPAEGATLTADEAHELASRVFEASALARGENLEESDIVRVPMQYMRVAAERLEFEVEGAPAAPADDEDADMAGAKEAEVHCWIRDQTHRNAMHVAAGWIAEHGWVVTEVLEQRAVARADFAGTEYLQYFEQALTDSEVFLYEIEEAESDETEG</sequence>
<gene>
    <name evidence="2" type="ORF">FTUN_3835</name>
</gene>
<accession>A0A6M5YQR5</accession>
<evidence type="ECO:0000313" key="3">
    <source>
        <dbReference type="Proteomes" id="UP000503447"/>
    </source>
</evidence>
<name>A0A6M5YQR5_9BACT</name>
<evidence type="ECO:0000313" key="2">
    <source>
        <dbReference type="EMBL" id="QJW96278.1"/>
    </source>
</evidence>
<dbReference type="KEGG" id="ftj:FTUN_3835"/>
<dbReference type="RefSeq" id="WP_171471898.1">
    <property type="nucleotide sequence ID" value="NZ_CP053452.2"/>
</dbReference>
<reference evidence="3" key="1">
    <citation type="submission" date="2020-05" db="EMBL/GenBank/DDBJ databases">
        <title>Frigoriglobus tundricola gen. nov., sp. nov., a psychrotolerant cellulolytic planctomycete of the family Gemmataceae with two divergent copies of 16S rRNA gene.</title>
        <authorList>
            <person name="Kulichevskaya I.S."/>
            <person name="Ivanova A.A."/>
            <person name="Naumoff D.G."/>
            <person name="Beletsky A.V."/>
            <person name="Rijpstra W.I.C."/>
            <person name="Sinninghe Damste J.S."/>
            <person name="Mardanov A.V."/>
            <person name="Ravin N.V."/>
            <person name="Dedysh S.N."/>
        </authorList>
    </citation>
    <scope>NUCLEOTIDE SEQUENCE [LARGE SCALE GENOMIC DNA]</scope>
    <source>
        <strain evidence="3">PL17</strain>
    </source>
</reference>
<organism evidence="2 3">
    <name type="scientific">Frigoriglobus tundricola</name>
    <dbReference type="NCBI Taxonomy" id="2774151"/>
    <lineage>
        <taxon>Bacteria</taxon>
        <taxon>Pseudomonadati</taxon>
        <taxon>Planctomycetota</taxon>
        <taxon>Planctomycetia</taxon>
        <taxon>Gemmatales</taxon>
        <taxon>Gemmataceae</taxon>
        <taxon>Frigoriglobus</taxon>
    </lineage>
</organism>
<keyword evidence="3" id="KW-1185">Reference proteome</keyword>
<proteinExistence type="predicted"/>
<dbReference type="EMBL" id="CP053452">
    <property type="protein sequence ID" value="QJW96278.1"/>
    <property type="molecule type" value="Genomic_DNA"/>
</dbReference>
<dbReference type="Proteomes" id="UP000503447">
    <property type="component" value="Chromosome"/>
</dbReference>
<protein>
    <submittedName>
        <fullName evidence="2">Uncharacterized protein</fullName>
    </submittedName>
</protein>